<accession>F6PMJ4</accession>
<dbReference type="eggNOG" id="KOG1408">
    <property type="taxonomic scope" value="Eukaryota"/>
</dbReference>
<reference evidence="2" key="1">
    <citation type="submission" date="2025-08" db="UniProtKB">
        <authorList>
            <consortium name="Ensembl"/>
        </authorList>
    </citation>
    <scope>IDENTIFICATION</scope>
    <source>
        <strain evidence="2">Glennie</strain>
    </source>
</reference>
<dbReference type="STRING" id="9258.ENSOANP00000025021"/>
<evidence type="ECO:0000256" key="1">
    <source>
        <dbReference type="SAM" id="MobiDB-lite"/>
    </source>
</evidence>
<keyword evidence="3" id="KW-1185">Reference proteome</keyword>
<reference evidence="2" key="2">
    <citation type="submission" date="2025-09" db="UniProtKB">
        <authorList>
            <consortium name="Ensembl"/>
        </authorList>
    </citation>
    <scope>IDENTIFICATION</scope>
    <source>
        <strain evidence="2">Glennie</strain>
    </source>
</reference>
<evidence type="ECO:0008006" key="4">
    <source>
        <dbReference type="Google" id="ProtNLM"/>
    </source>
</evidence>
<dbReference type="Ensembl" id="ENSOANT00000028825.3">
    <property type="protein sequence ID" value="ENSOANP00000025021.2"/>
    <property type="gene ID" value="ENSOANG00000015383.4"/>
</dbReference>
<dbReference type="AlphaFoldDB" id="F6PMJ4"/>
<feature type="compositionally biased region" description="Polar residues" evidence="1">
    <location>
        <begin position="47"/>
        <end position="58"/>
    </location>
</feature>
<feature type="region of interest" description="Disordered" evidence="1">
    <location>
        <begin position="23"/>
        <end position="70"/>
    </location>
</feature>
<evidence type="ECO:0000313" key="3">
    <source>
        <dbReference type="Proteomes" id="UP000002279"/>
    </source>
</evidence>
<proteinExistence type="predicted"/>
<evidence type="ECO:0000313" key="2">
    <source>
        <dbReference type="Ensembl" id="ENSOANP00000025021.2"/>
    </source>
</evidence>
<dbReference type="Bgee" id="ENSOANG00000015383">
    <property type="expression patterns" value="Expressed in testis and 7 other cell types or tissues"/>
</dbReference>
<dbReference type="GeneTree" id="ENSGT00970000197125"/>
<name>F6PMJ4_ORNAN</name>
<dbReference type="HOGENOM" id="CLU_002067_2_0_1"/>
<dbReference type="InParanoid" id="F6PMJ4"/>
<organism evidence="2 3">
    <name type="scientific">Ornithorhynchus anatinus</name>
    <name type="common">Duckbill platypus</name>
    <dbReference type="NCBI Taxonomy" id="9258"/>
    <lineage>
        <taxon>Eukaryota</taxon>
        <taxon>Metazoa</taxon>
        <taxon>Chordata</taxon>
        <taxon>Craniata</taxon>
        <taxon>Vertebrata</taxon>
        <taxon>Euteleostomi</taxon>
        <taxon>Mammalia</taxon>
        <taxon>Monotremata</taxon>
        <taxon>Ornithorhynchidae</taxon>
        <taxon>Ornithorhynchus</taxon>
    </lineage>
</organism>
<gene>
    <name evidence="2" type="primary">MAPKBP1</name>
</gene>
<protein>
    <recommendedName>
        <fullName evidence="4">Mitogen-activated protein kinase binding protein 1</fullName>
    </recommendedName>
</protein>
<dbReference type="Proteomes" id="UP000002279">
    <property type="component" value="Unplaced"/>
</dbReference>
<sequence length="70" mass="7792">MAVDGPTITSRLKNLLRSPSIKLRRTKASGRREDLASRVCGRAVQSPEAQTTAHPQQLQEDHHRPGLLPR</sequence>